<protein>
    <submittedName>
        <fullName evidence="4">Alcohol dehydrogenase, class IV</fullName>
    </submittedName>
</protein>
<dbReference type="CDD" id="cd08184">
    <property type="entry name" value="Fe-ADH_KdnB-like"/>
    <property type="match status" value="1"/>
</dbReference>
<dbReference type="Pfam" id="PF25137">
    <property type="entry name" value="ADH_Fe_C"/>
    <property type="match status" value="1"/>
</dbReference>
<evidence type="ECO:0000313" key="5">
    <source>
        <dbReference type="Proteomes" id="UP000199534"/>
    </source>
</evidence>
<dbReference type="GO" id="GO:0046872">
    <property type="term" value="F:metal ion binding"/>
    <property type="evidence" value="ECO:0007669"/>
    <property type="project" value="InterPro"/>
</dbReference>
<accession>A0A1I6H3K1</accession>
<dbReference type="EMBL" id="FOYQ01000002">
    <property type="protein sequence ID" value="SFR48990.1"/>
    <property type="molecule type" value="Genomic_DNA"/>
</dbReference>
<feature type="domain" description="Alcohol dehydrogenase iron-type/glycerol dehydrogenase GldA" evidence="2">
    <location>
        <begin position="27"/>
        <end position="193"/>
    </location>
</feature>
<dbReference type="OrthoDB" id="9801156at2"/>
<dbReference type="Gene3D" id="1.20.1090.10">
    <property type="entry name" value="Dehydroquinate synthase-like - alpha domain"/>
    <property type="match status" value="1"/>
</dbReference>
<dbReference type="RefSeq" id="WP_092982625.1">
    <property type="nucleotide sequence ID" value="NZ_FOYQ01000002.1"/>
</dbReference>
<proteinExistence type="predicted"/>
<dbReference type="SUPFAM" id="SSF56796">
    <property type="entry name" value="Dehydroquinate synthase-like"/>
    <property type="match status" value="1"/>
</dbReference>
<reference evidence="4 5" key="1">
    <citation type="submission" date="2016-10" db="EMBL/GenBank/DDBJ databases">
        <authorList>
            <person name="de Groot N.N."/>
        </authorList>
    </citation>
    <scope>NUCLEOTIDE SEQUENCE [LARGE SCALE GENOMIC DNA]</scope>
    <source>
        <strain evidence="4 5">DSM 21019</strain>
    </source>
</reference>
<dbReference type="InterPro" id="IPR039697">
    <property type="entry name" value="Alcohol_dehydrogenase_Fe"/>
</dbReference>
<dbReference type="PANTHER" id="PTHR11496">
    <property type="entry name" value="ALCOHOL DEHYDROGENASE"/>
    <property type="match status" value="1"/>
</dbReference>
<dbReference type="Pfam" id="PF00465">
    <property type="entry name" value="Fe-ADH"/>
    <property type="match status" value="1"/>
</dbReference>
<sequence>MSLKENPRQLKSSENRGTYRNFPMVPRVVYGAGSLDQLGDILMPRRKHAEAPVIFLVDDIFENSPLMQRIPAIFEDQIIFISADEEPKTVQVDALRDRIQNDFEYKPSGVVGIGGGTLLDLAKAVALMLNNPGTSAQYQGWDLIRQPGIYHVGIPTLSGTGAEVSRTTVLSGPERKLGINSDYTPFDQVVLDPELTRGVPKDQWFYTGMDCYIHCIESLNGTYLNAFSQSYGEKALSLCHEVFLGDLPETEQQEKLMMASWHGGMSIAYSQVGIAHALSYGLSHVLGIPHGLGNCLVFQHLEPYYSAGVADFMRMMELHQVCLPKGICAGISEGEMDTMIRVAMDMAPLWENALGKEWRSKIDAETLEAIYRKI</sequence>
<keyword evidence="5" id="KW-1185">Reference proteome</keyword>
<dbReference type="InterPro" id="IPR001670">
    <property type="entry name" value="ADH_Fe/GldA"/>
</dbReference>
<organism evidence="4 5">
    <name type="scientific">Robiginitalea myxolifaciens</name>
    <dbReference type="NCBI Taxonomy" id="400055"/>
    <lineage>
        <taxon>Bacteria</taxon>
        <taxon>Pseudomonadati</taxon>
        <taxon>Bacteroidota</taxon>
        <taxon>Flavobacteriia</taxon>
        <taxon>Flavobacteriales</taxon>
        <taxon>Flavobacteriaceae</taxon>
        <taxon>Robiginitalea</taxon>
    </lineage>
</organism>
<evidence type="ECO:0000256" key="1">
    <source>
        <dbReference type="ARBA" id="ARBA00023002"/>
    </source>
</evidence>
<evidence type="ECO:0000259" key="3">
    <source>
        <dbReference type="Pfam" id="PF25137"/>
    </source>
</evidence>
<dbReference type="PANTHER" id="PTHR11496:SF104">
    <property type="entry name" value="3-DEOXY-ALPHA-D-MANNO-OCTULOSONATE 8-OXIDASE"/>
    <property type="match status" value="1"/>
</dbReference>
<dbReference type="STRING" id="400055.SAMN04490243_2196"/>
<gene>
    <name evidence="4" type="ORF">SAMN04490243_2196</name>
</gene>
<dbReference type="GO" id="GO:0004022">
    <property type="term" value="F:alcohol dehydrogenase (NAD+) activity"/>
    <property type="evidence" value="ECO:0007669"/>
    <property type="project" value="TreeGrafter"/>
</dbReference>
<evidence type="ECO:0000313" key="4">
    <source>
        <dbReference type="EMBL" id="SFR48990.1"/>
    </source>
</evidence>
<keyword evidence="1" id="KW-0560">Oxidoreductase</keyword>
<dbReference type="AlphaFoldDB" id="A0A1I6H3K1"/>
<feature type="domain" description="Fe-containing alcohol dehydrogenase-like C-terminal" evidence="3">
    <location>
        <begin position="206"/>
        <end position="321"/>
    </location>
</feature>
<dbReference type="Proteomes" id="UP000199534">
    <property type="component" value="Unassembled WGS sequence"/>
</dbReference>
<dbReference type="Gene3D" id="3.40.50.1970">
    <property type="match status" value="1"/>
</dbReference>
<dbReference type="InterPro" id="IPR056798">
    <property type="entry name" value="ADH_Fe_C"/>
</dbReference>
<evidence type="ECO:0000259" key="2">
    <source>
        <dbReference type="Pfam" id="PF00465"/>
    </source>
</evidence>
<name>A0A1I6H3K1_9FLAO</name>